<accession>A0A3S5A086</accession>
<feature type="signal peptide" evidence="2">
    <location>
        <begin position="1"/>
        <end position="24"/>
    </location>
</feature>
<dbReference type="AlphaFoldDB" id="A0A3S5A086"/>
<evidence type="ECO:0000313" key="4">
    <source>
        <dbReference type="Proteomes" id="UP000784294"/>
    </source>
</evidence>
<dbReference type="EMBL" id="CAAALY010028101">
    <property type="protein sequence ID" value="VEL16352.1"/>
    <property type="molecule type" value="Genomic_DNA"/>
</dbReference>
<proteinExistence type="predicted"/>
<reference evidence="3" key="1">
    <citation type="submission" date="2018-11" db="EMBL/GenBank/DDBJ databases">
        <authorList>
            <consortium name="Pathogen Informatics"/>
        </authorList>
    </citation>
    <scope>NUCLEOTIDE SEQUENCE</scope>
</reference>
<keyword evidence="2" id="KW-0732">Signal</keyword>
<feature type="region of interest" description="Disordered" evidence="1">
    <location>
        <begin position="142"/>
        <end position="198"/>
    </location>
</feature>
<evidence type="ECO:0000256" key="1">
    <source>
        <dbReference type="SAM" id="MobiDB-lite"/>
    </source>
</evidence>
<keyword evidence="4" id="KW-1185">Reference proteome</keyword>
<gene>
    <name evidence="3" type="ORF">PXEA_LOCUS9792</name>
</gene>
<evidence type="ECO:0008006" key="5">
    <source>
        <dbReference type="Google" id="ProtNLM"/>
    </source>
</evidence>
<organism evidence="3 4">
    <name type="scientific">Protopolystoma xenopodis</name>
    <dbReference type="NCBI Taxonomy" id="117903"/>
    <lineage>
        <taxon>Eukaryota</taxon>
        <taxon>Metazoa</taxon>
        <taxon>Spiralia</taxon>
        <taxon>Lophotrochozoa</taxon>
        <taxon>Platyhelminthes</taxon>
        <taxon>Monogenea</taxon>
        <taxon>Polyopisthocotylea</taxon>
        <taxon>Polystomatidea</taxon>
        <taxon>Polystomatidae</taxon>
        <taxon>Protopolystoma</taxon>
    </lineage>
</organism>
<dbReference type="Proteomes" id="UP000784294">
    <property type="component" value="Unassembled WGS sequence"/>
</dbReference>
<evidence type="ECO:0000313" key="3">
    <source>
        <dbReference type="EMBL" id="VEL16352.1"/>
    </source>
</evidence>
<comment type="caution">
    <text evidence="3">The sequence shown here is derived from an EMBL/GenBank/DDBJ whole genome shotgun (WGS) entry which is preliminary data.</text>
</comment>
<sequence>MATKNSTYICFCTVVFLPPSVTSATRGVLSFCPSEREGWSLGVFRLAGFFFLEKCRLDRLGNHDRVPGLLRSVACSTKPRIGSLLRPAEWSCLTRTGHAVLPRSDDVVASAFVWRRSEEVSEFDNRPLRSRETTIRVVLSHNQLNRPGMPVKSTSSHRDSTSSRQYPGDYQSFNHPKRPKPSSYSSMNDNVEKYTHPK</sequence>
<evidence type="ECO:0000256" key="2">
    <source>
        <dbReference type="SAM" id="SignalP"/>
    </source>
</evidence>
<protein>
    <recommendedName>
        <fullName evidence="5">Secreted protein</fullName>
    </recommendedName>
</protein>
<feature type="chain" id="PRO_5018622044" description="Secreted protein" evidence="2">
    <location>
        <begin position="25"/>
        <end position="198"/>
    </location>
</feature>
<name>A0A3S5A086_9PLAT</name>